<keyword evidence="1" id="KW-0732">Signal</keyword>
<feature type="chain" id="PRO_5043126231" evidence="1">
    <location>
        <begin position="21"/>
        <end position="80"/>
    </location>
</feature>
<sequence length="80" mass="10001">MNLTYLLLFIFGYLLTSASSQHVNELNQFELPSERFKRWTRLEPSVRFFDKRWTRLEPSVRFFHKRWTRLEPSVRFFDKR</sequence>
<accession>A0A0N5CMG1</accession>
<dbReference type="OrthoDB" id="5813504at2759"/>
<protein>
    <submittedName>
        <fullName evidence="2 4">Uncharacterized protein</fullName>
    </submittedName>
</protein>
<evidence type="ECO:0000313" key="2">
    <source>
        <dbReference type="EMBL" id="VDM96727.1"/>
    </source>
</evidence>
<feature type="signal peptide" evidence="1">
    <location>
        <begin position="1"/>
        <end position="20"/>
    </location>
</feature>
<proteinExistence type="predicted"/>
<dbReference type="WBParaSite" id="TCLT_0000134101-mRNA-1">
    <property type="protein sequence ID" value="TCLT_0000134101-mRNA-1"/>
    <property type="gene ID" value="TCLT_0000134101"/>
</dbReference>
<evidence type="ECO:0000313" key="3">
    <source>
        <dbReference type="Proteomes" id="UP000276776"/>
    </source>
</evidence>
<name>A0A0N5CMG1_THECL</name>
<reference evidence="2 3" key="2">
    <citation type="submission" date="2018-11" db="EMBL/GenBank/DDBJ databases">
        <authorList>
            <consortium name="Pathogen Informatics"/>
        </authorList>
    </citation>
    <scope>NUCLEOTIDE SEQUENCE [LARGE SCALE GENOMIC DNA]</scope>
</reference>
<evidence type="ECO:0000313" key="4">
    <source>
        <dbReference type="WBParaSite" id="TCLT_0000134101-mRNA-1"/>
    </source>
</evidence>
<gene>
    <name evidence="2" type="ORF">TCLT_LOCUS1342</name>
</gene>
<dbReference type="Proteomes" id="UP000276776">
    <property type="component" value="Unassembled WGS sequence"/>
</dbReference>
<organism evidence="4">
    <name type="scientific">Thelazia callipaeda</name>
    <name type="common">Oriental eyeworm</name>
    <name type="synonym">Parasitic nematode</name>
    <dbReference type="NCBI Taxonomy" id="103827"/>
    <lineage>
        <taxon>Eukaryota</taxon>
        <taxon>Metazoa</taxon>
        <taxon>Ecdysozoa</taxon>
        <taxon>Nematoda</taxon>
        <taxon>Chromadorea</taxon>
        <taxon>Rhabditida</taxon>
        <taxon>Spirurina</taxon>
        <taxon>Spiruromorpha</taxon>
        <taxon>Thelazioidea</taxon>
        <taxon>Thelaziidae</taxon>
        <taxon>Thelazia</taxon>
    </lineage>
</organism>
<keyword evidence="3" id="KW-1185">Reference proteome</keyword>
<evidence type="ECO:0000256" key="1">
    <source>
        <dbReference type="SAM" id="SignalP"/>
    </source>
</evidence>
<dbReference type="EMBL" id="UYYF01000162">
    <property type="protein sequence ID" value="VDM96727.1"/>
    <property type="molecule type" value="Genomic_DNA"/>
</dbReference>
<dbReference type="AlphaFoldDB" id="A0A0N5CMG1"/>
<reference evidence="4" key="1">
    <citation type="submission" date="2017-02" db="UniProtKB">
        <authorList>
            <consortium name="WormBaseParasite"/>
        </authorList>
    </citation>
    <scope>IDENTIFICATION</scope>
</reference>